<dbReference type="InterPro" id="IPR032696">
    <property type="entry name" value="SQ_cyclase_C"/>
</dbReference>
<comment type="function">
    <text evidence="7">Key enzyme in the cholesterol biosynthesis pathway. Catalyzes the cyclization of (S)-2,3 oxidosqualene to lanosterol, a reaction that forms the sterol nucleus. Through the production of lanosterol may regulate lens protein aggregation and increase transparency.</text>
</comment>
<dbReference type="AlphaFoldDB" id="A0A8S3Z0G0"/>
<keyword evidence="5" id="KW-0443">Lipid metabolism</keyword>
<dbReference type="SUPFAM" id="SSF48239">
    <property type="entry name" value="Terpenoid cyclases/Protein prenyltransferases"/>
    <property type="match status" value="2"/>
</dbReference>
<evidence type="ECO:0000256" key="2">
    <source>
        <dbReference type="ARBA" id="ARBA00022516"/>
    </source>
</evidence>
<dbReference type="FunFam" id="1.50.10.20:FF:000003">
    <property type="entry name" value="Terpene cyclase/mutase family member"/>
    <property type="match status" value="1"/>
</dbReference>
<dbReference type="EC" id="5.4.99.-" evidence="9"/>
<keyword evidence="6 9" id="KW-0413">Isomerase</keyword>
<dbReference type="GO" id="GO:0006695">
    <property type="term" value="P:cholesterol biosynthetic process"/>
    <property type="evidence" value="ECO:0007669"/>
    <property type="project" value="TreeGrafter"/>
</dbReference>
<keyword evidence="3" id="KW-0677">Repeat</keyword>
<keyword evidence="2" id="KW-0444">Lipid biosynthesis</keyword>
<dbReference type="PROSITE" id="PS01074">
    <property type="entry name" value="TERPENE_SYNTHASES"/>
    <property type="match status" value="1"/>
</dbReference>
<dbReference type="PANTHER" id="PTHR11764:SF20">
    <property type="entry name" value="LANOSTEROL SYNTHASE"/>
    <property type="match status" value="1"/>
</dbReference>
<dbReference type="Pfam" id="PF13243">
    <property type="entry name" value="SQHop_cyclase_C"/>
    <property type="match status" value="1"/>
</dbReference>
<dbReference type="CDD" id="cd02892">
    <property type="entry name" value="SQCY_1"/>
    <property type="match status" value="1"/>
</dbReference>
<dbReference type="Pfam" id="PF13249">
    <property type="entry name" value="SQHop_cyclase_N"/>
    <property type="match status" value="1"/>
</dbReference>
<organism evidence="12 13">
    <name type="scientific">Candidula unifasciata</name>
    <dbReference type="NCBI Taxonomy" id="100452"/>
    <lineage>
        <taxon>Eukaryota</taxon>
        <taxon>Metazoa</taxon>
        <taxon>Spiralia</taxon>
        <taxon>Lophotrochozoa</taxon>
        <taxon>Mollusca</taxon>
        <taxon>Gastropoda</taxon>
        <taxon>Heterobranchia</taxon>
        <taxon>Euthyneura</taxon>
        <taxon>Panpulmonata</taxon>
        <taxon>Eupulmonata</taxon>
        <taxon>Stylommatophora</taxon>
        <taxon>Helicina</taxon>
        <taxon>Helicoidea</taxon>
        <taxon>Geomitridae</taxon>
        <taxon>Candidula</taxon>
    </lineage>
</organism>
<protein>
    <recommendedName>
        <fullName evidence="9">Terpene cyclase/mutase family member</fullName>
        <ecNumber evidence="9">5.4.99.-</ecNumber>
    </recommendedName>
</protein>
<evidence type="ECO:0000313" key="12">
    <source>
        <dbReference type="EMBL" id="CAG5120086.1"/>
    </source>
</evidence>
<dbReference type="GO" id="GO:0005811">
    <property type="term" value="C:lipid droplet"/>
    <property type="evidence" value="ECO:0007669"/>
    <property type="project" value="InterPro"/>
</dbReference>
<keyword evidence="13" id="KW-1185">Reference proteome</keyword>
<evidence type="ECO:0000256" key="1">
    <source>
        <dbReference type="ARBA" id="ARBA00009755"/>
    </source>
</evidence>
<sequence>SEEAPELPKAENVPDAAKNGMSFYTKLQAEDGHWAGDYGGPLFLMPGLIIVCYITKTPFTQAQKLEMVRYLRSVMCPDGGWGLHIEGPPTVFGCTLNYCAMRILGVQADDADLVKTRTLLHKLGGAAAIPSWGKFWLSVLNVYSYDGLNSLFPEMWILPSWLPFHPSKLWCHCRQVYLPMAYCFGRRIIAPEDDLIVQLRKEIFVEDYKNINWPSQRNNVSSADLYTPHSWLLDLSYFFLNIYEKVHIGFIRKKALSVMYDHIAADDRFTKCISIGPVLKIGFLFQISKVINMLIRYHEEGPLCKDFKLHQDRIQDFLWLGLDGMKMTGTNGSQMWDTAFAVHAFIEAGAYKSEEFRPSLMAAYEFLRLTQIPENFPDYQKYYRQMSEGGFPFSTRDCGWIVSDCTAEGIKAIVKLHEKCFVNNPIKKEKLFRGIDVLLDMRCDDNGWATYENKRGGKLLEMLNASEVFGDIMIDYTYVECTSACMQCLASFTKSYPEYRQQEIKVALREGLKYISNKQRPDGSWEGSWGVCFTYGAWFALEAYSCMGYTYDSGEEVPDEIKRGCEFLLDKQMEDGGWGENFESCEIREYVNSETSQVVNTCWAVLGLLAVNYPDVEVIEKGVQVIMSRQLPNGDWPQENISGVFNKSCAISYTSYRNIFPIWALGRFASMHPESLLVKS</sequence>
<dbReference type="Gene3D" id="1.50.10.20">
    <property type="match status" value="2"/>
</dbReference>
<comment type="caution">
    <text evidence="12">The sequence shown here is derived from an EMBL/GenBank/DDBJ whole genome shotgun (WGS) entry which is preliminary data.</text>
</comment>
<dbReference type="PANTHER" id="PTHR11764">
    <property type="entry name" value="TERPENE CYCLASE/MUTASE FAMILY MEMBER"/>
    <property type="match status" value="1"/>
</dbReference>
<dbReference type="InterPro" id="IPR002365">
    <property type="entry name" value="Terpene_synthase_CS"/>
</dbReference>
<evidence type="ECO:0000256" key="5">
    <source>
        <dbReference type="ARBA" id="ARBA00023098"/>
    </source>
</evidence>
<proteinExistence type="inferred from homology"/>
<name>A0A8S3Z0G0_9EUPU</name>
<dbReference type="InterPro" id="IPR032697">
    <property type="entry name" value="SQ_cyclase_N"/>
</dbReference>
<evidence type="ECO:0000256" key="8">
    <source>
        <dbReference type="ARBA" id="ARBA00060682"/>
    </source>
</evidence>
<reference evidence="12" key="1">
    <citation type="submission" date="2021-04" db="EMBL/GenBank/DDBJ databases">
        <authorList>
            <consortium name="Molecular Ecology Group"/>
        </authorList>
    </citation>
    <scope>NUCLEOTIDE SEQUENCE</scope>
</reference>
<evidence type="ECO:0000259" key="11">
    <source>
        <dbReference type="Pfam" id="PF13249"/>
    </source>
</evidence>
<evidence type="ECO:0000256" key="3">
    <source>
        <dbReference type="ARBA" id="ARBA00022737"/>
    </source>
</evidence>
<feature type="domain" description="Squalene cyclase N-terminal" evidence="11">
    <location>
        <begin position="23"/>
        <end position="264"/>
    </location>
</feature>
<dbReference type="OrthoDB" id="21502at2759"/>
<evidence type="ECO:0000256" key="9">
    <source>
        <dbReference type="RuleBase" id="RU362003"/>
    </source>
</evidence>
<comment type="pathway">
    <text evidence="8">Terpene metabolism; lanosterol biosynthesis; lanosterol from farnesyl diphosphate: step 3/3.</text>
</comment>
<dbReference type="GO" id="GO:0000250">
    <property type="term" value="F:lanosterol synthase activity"/>
    <property type="evidence" value="ECO:0007669"/>
    <property type="project" value="TreeGrafter"/>
</dbReference>
<feature type="non-terminal residue" evidence="12">
    <location>
        <position position="1"/>
    </location>
</feature>
<dbReference type="SFLD" id="SFLDG01016">
    <property type="entry name" value="Prenyltransferase_Like_2"/>
    <property type="match status" value="1"/>
</dbReference>
<comment type="similarity">
    <text evidence="1 9">Belongs to the terpene cyclase/mutase family.</text>
</comment>
<evidence type="ECO:0000256" key="4">
    <source>
        <dbReference type="ARBA" id="ARBA00022955"/>
    </source>
</evidence>
<feature type="domain" description="Squalene cyclase C-terminal" evidence="10">
    <location>
        <begin position="333"/>
        <end position="668"/>
    </location>
</feature>
<dbReference type="InterPro" id="IPR008930">
    <property type="entry name" value="Terpenoid_cyclase/PrenylTrfase"/>
</dbReference>
<evidence type="ECO:0000259" key="10">
    <source>
        <dbReference type="Pfam" id="PF13243"/>
    </source>
</evidence>
<evidence type="ECO:0000256" key="6">
    <source>
        <dbReference type="ARBA" id="ARBA00023235"/>
    </source>
</evidence>
<dbReference type="InterPro" id="IPR018333">
    <property type="entry name" value="Squalene_cyclase"/>
</dbReference>
<evidence type="ECO:0000313" key="13">
    <source>
        <dbReference type="Proteomes" id="UP000678393"/>
    </source>
</evidence>
<accession>A0A8S3Z0G0</accession>
<gene>
    <name evidence="12" type="ORF">CUNI_LOCUS5644</name>
</gene>
<dbReference type="EMBL" id="CAJHNH020000830">
    <property type="protein sequence ID" value="CAG5120086.1"/>
    <property type="molecule type" value="Genomic_DNA"/>
</dbReference>
<evidence type="ECO:0000256" key="7">
    <source>
        <dbReference type="ARBA" id="ARBA00055567"/>
    </source>
</evidence>
<dbReference type="Proteomes" id="UP000678393">
    <property type="component" value="Unassembled WGS sequence"/>
</dbReference>
<dbReference type="FunFam" id="1.50.10.20:FF:000002">
    <property type="entry name" value="Terpene cyclase/mutase family member"/>
    <property type="match status" value="1"/>
</dbReference>
<dbReference type="NCBIfam" id="TIGR01787">
    <property type="entry name" value="squalene_cyclas"/>
    <property type="match status" value="1"/>
</dbReference>
<dbReference type="GO" id="GO:0016104">
    <property type="term" value="P:triterpenoid biosynthetic process"/>
    <property type="evidence" value="ECO:0007669"/>
    <property type="project" value="InterPro"/>
</dbReference>
<keyword evidence="4" id="KW-0752">Steroid biosynthesis</keyword>